<name>A0A0L1I613_PLAFA</name>
<dbReference type="InterPro" id="IPR008602">
    <property type="entry name" value="Duffy-antigen-binding"/>
</dbReference>
<evidence type="ECO:0000256" key="2">
    <source>
        <dbReference type="SAM" id="MobiDB-lite"/>
    </source>
</evidence>
<accession>A0A0L1I613</accession>
<dbReference type="EMBL" id="GG664995">
    <property type="protein sequence ID" value="KNG74608.1"/>
    <property type="molecule type" value="Genomic_DNA"/>
</dbReference>
<dbReference type="InterPro" id="IPR029211">
    <property type="entry name" value="PfEMP1_ATS"/>
</dbReference>
<dbReference type="AlphaFoldDB" id="A0A0L1I613"/>
<dbReference type="GO" id="GO:0016020">
    <property type="term" value="C:membrane"/>
    <property type="evidence" value="ECO:0007669"/>
    <property type="project" value="InterPro"/>
</dbReference>
<dbReference type="GO" id="GO:0046789">
    <property type="term" value="F:host cell surface receptor binding"/>
    <property type="evidence" value="ECO:0007669"/>
    <property type="project" value="InterPro"/>
</dbReference>
<feature type="region of interest" description="Disordered" evidence="2">
    <location>
        <begin position="351"/>
        <end position="430"/>
    </location>
</feature>
<dbReference type="SUPFAM" id="SSF140924">
    <property type="entry name" value="Duffy binding domain-like"/>
    <property type="match status" value="1"/>
</dbReference>
<evidence type="ECO:0000313" key="6">
    <source>
        <dbReference type="Proteomes" id="UP000054562"/>
    </source>
</evidence>
<evidence type="ECO:0000313" key="5">
    <source>
        <dbReference type="EMBL" id="KNG74608.1"/>
    </source>
</evidence>
<evidence type="ECO:0000259" key="4">
    <source>
        <dbReference type="Pfam" id="PF15445"/>
    </source>
</evidence>
<gene>
    <name evidence="5" type="ORF">PFMG_00743</name>
</gene>
<protein>
    <submittedName>
        <fullName evidence="5">Erythrocyte membrane protein 1</fullName>
    </submittedName>
</protein>
<evidence type="ECO:0000259" key="3">
    <source>
        <dbReference type="Pfam" id="PF05424"/>
    </source>
</evidence>
<feature type="domain" description="Plasmodium falciparum erythrocyte membrane protein 1 acidic terminal segment" evidence="4">
    <location>
        <begin position="491"/>
        <end position="577"/>
    </location>
</feature>
<evidence type="ECO:0000256" key="1">
    <source>
        <dbReference type="SAM" id="Coils"/>
    </source>
</evidence>
<proteinExistence type="predicted"/>
<dbReference type="Gene3D" id="1.20.1310.20">
    <property type="entry name" value="Duffy-antigen binding domain"/>
    <property type="match status" value="1"/>
</dbReference>
<dbReference type="Pfam" id="PF05424">
    <property type="entry name" value="Duffy_binding"/>
    <property type="match status" value="1"/>
</dbReference>
<reference evidence="6" key="1">
    <citation type="submission" date="2015-07" db="EMBL/GenBank/DDBJ databases">
        <title>Annotation of Plasmodium falciparum IGH-CR14.</title>
        <authorList>
            <consortium name="The Broad Institute Genome Sequencing Platform"/>
            <person name="Volkman S.K."/>
            <person name="Neafsey D.E."/>
            <person name="Dash A.P."/>
            <person name="Chitnis C.E."/>
            <person name="Hartl D.L."/>
            <person name="Young S.K."/>
            <person name="Zeng Q."/>
            <person name="Koehrsen M."/>
            <person name="Alvarado L."/>
            <person name="Berlin A."/>
            <person name="Borenstein D."/>
            <person name="Chapman S.B."/>
            <person name="Chen Z."/>
            <person name="Engels R."/>
            <person name="Freedman E."/>
            <person name="Gellesch M."/>
            <person name="Goldberg J."/>
            <person name="Griggs A."/>
            <person name="Gujja S."/>
            <person name="Heilman E.R."/>
            <person name="Heiman D.I."/>
            <person name="Howarth C."/>
            <person name="Jen D."/>
            <person name="Larson L."/>
            <person name="Mehta T."/>
            <person name="Neiman D."/>
            <person name="Park D."/>
            <person name="Pearson M."/>
            <person name="Roberts A."/>
            <person name="Saif S."/>
            <person name="Shea T."/>
            <person name="Shenoy N."/>
            <person name="Sisk P."/>
            <person name="Stolte C."/>
            <person name="Sykes S."/>
            <person name="Walk T."/>
            <person name="White J."/>
            <person name="Yandava C."/>
            <person name="Haas B."/>
            <person name="Henn M.R."/>
            <person name="Nusbaum C."/>
            <person name="Birren B."/>
        </authorList>
    </citation>
    <scope>NUCLEOTIDE SEQUENCE [LARGE SCALE GENOMIC DNA]</scope>
    <source>
        <strain evidence="6">IGH-CR14</strain>
    </source>
</reference>
<dbReference type="Proteomes" id="UP000054562">
    <property type="component" value="Unassembled WGS sequence"/>
</dbReference>
<feature type="coiled-coil region" evidence="1">
    <location>
        <begin position="204"/>
        <end position="238"/>
    </location>
</feature>
<reference evidence="6" key="2">
    <citation type="submission" date="2015-07" db="EMBL/GenBank/DDBJ databases">
        <title>The genome sequence of Plasmodium falciparum IGH-CR14.</title>
        <authorList>
            <consortium name="The Broad Institute Genome Sequencing Platform"/>
            <person name="Volkman S.K."/>
            <person name="Neafsey D.E."/>
            <person name="Dash A.P."/>
            <person name="Chitnis C.E."/>
            <person name="Hartl D.L."/>
            <person name="Young S.K."/>
            <person name="Kodira C.D."/>
            <person name="Zeng Q."/>
            <person name="Koehrsen M."/>
            <person name="Godfrey P."/>
            <person name="Alvarado L."/>
            <person name="Berlin A."/>
            <person name="Borenstein D."/>
            <person name="Chen Z."/>
            <person name="Engels R."/>
            <person name="Freedman E."/>
            <person name="Gellesch M."/>
            <person name="Goldberg J."/>
            <person name="Griggs A."/>
            <person name="Gujja S."/>
            <person name="Heiman D."/>
            <person name="Hepburn T."/>
            <person name="Howarth C."/>
            <person name="Jen D."/>
            <person name="Larson L."/>
            <person name="Lewis B."/>
            <person name="Mehta T."/>
            <person name="Park D."/>
            <person name="Pearson M."/>
            <person name="Roberts A."/>
            <person name="Saif S."/>
            <person name="Shea T."/>
            <person name="Shenoy N."/>
            <person name="Sisk P."/>
            <person name="Stolte C."/>
            <person name="Sykes S."/>
            <person name="Walk T."/>
            <person name="White J."/>
            <person name="Yandava C."/>
            <person name="Wirth D.F."/>
            <person name="Nusbaum C."/>
            <person name="Birren B."/>
        </authorList>
    </citation>
    <scope>NUCLEOTIDE SEQUENCE [LARGE SCALE GENOMIC DNA]</scope>
    <source>
        <strain evidence="6">IGH-CR14</strain>
    </source>
</reference>
<organism evidence="5 6">
    <name type="scientific">Plasmodium falciparum IGH-CR14</name>
    <dbReference type="NCBI Taxonomy" id="580059"/>
    <lineage>
        <taxon>Eukaryota</taxon>
        <taxon>Sar</taxon>
        <taxon>Alveolata</taxon>
        <taxon>Apicomplexa</taxon>
        <taxon>Aconoidasida</taxon>
        <taxon>Haemosporida</taxon>
        <taxon>Plasmodiidae</taxon>
        <taxon>Plasmodium</taxon>
        <taxon>Plasmodium (Laverania)</taxon>
    </lineage>
</organism>
<dbReference type="Gene3D" id="1.10.1900.40">
    <property type="entry name" value="Acidic terminal segments, variant surface antigen of PfEMP1"/>
    <property type="match status" value="2"/>
</dbReference>
<feature type="domain" description="Duffy-antigen binding" evidence="3">
    <location>
        <begin position="59"/>
        <end position="256"/>
    </location>
</feature>
<dbReference type="Pfam" id="PF15445">
    <property type="entry name" value="ATS"/>
    <property type="match status" value="2"/>
</dbReference>
<dbReference type="InterPro" id="IPR042202">
    <property type="entry name" value="Duffy-ag-bd_sf"/>
</dbReference>
<sequence>MLSGDICKISDRHSNDRREDNIYRGVCAGKGTGEKDQRFIIGGTWERKEDEINENHKDVLLPPRRRHMCTSNLENLNVDSTGITGANASHSLLGDMLLAAKYEGNYIAQILGQKYDDSAICTAMKYSFADFGDIIRAKFSGKIHCGGDDTPPECYVPQRLRWSTEWARQVCKEKEQKKKYVVNHCKDSSGKVQLSSTKIHTSECKNASKYYEQWNNNIKDLLDQLNKKCKNYKNKQKDNPLEDSIEDYIKSKCTECKCSIIDIEKTFEISKNGGNIHETIVRKASIDENILIKIENATWLDLFIHAIVPPIFLGYTGYKAGKKIAKEVEPSVAKDVLEKLKNIIRTLTYGSSDSPSFPTPSPCTDNDKQGRSELSGGDGQASQDALPRPPEPSAPAEENGAHAPQEHGAPGKDGISAPAGPEPPSLPKGDDSSLTHLFNLLTYGTSLRIGFLLGSAAFLFFYQKKKPKLRPTKLFRVIDIPQNDYGMPTGTSPNREYEEMDINDIYPYKSPKYKTLIEVVLKPSSKIYDAHNTHTDQIENTSDTPTSKLTDNEWNELKKDIISQYLQNTEKDITNENFLIVLVKKLLIIIDWNIPINTHTSSNITHTPKDNSLYTGIDLINDSLSGNQHIDIYDEVLKRKENELFGIKHPKSTGTYNVAKQIYDDPILNQIDLYHKWLDRYRDMREKWNDSERLNKLYEEWTMEHKKHLLDTSPSTLDDIHKVNDETYNIISTNNIYDHSNIKIPLYKLGSTNIPYSDITTHQNNGLQTKNLSTNISMDIHFDKQNNNVVTTNVIHEDEYLEIFYNF</sequence>
<dbReference type="OrthoDB" id="378826at2759"/>
<keyword evidence="1" id="KW-0175">Coiled coil</keyword>
<dbReference type="InterPro" id="IPR044932">
    <property type="entry name" value="PfEMP1_ATS_sf"/>
</dbReference>
<feature type="domain" description="Plasmodium falciparum erythrocyte membrane protein 1 acidic terminal segment" evidence="4">
    <location>
        <begin position="592"/>
        <end position="787"/>
    </location>
</feature>